<sequence>MAQHVMPTIPYIIFGYVEPIILACACFVALKYPHQYLRSLGPTPDTYQPDDASLAAILSLGNVFLLAGLAQFLCCNVSKEVHIARSFIYLLVLADWGHLWATYMGIGYDIFINPRLWNTAAAVNIGGAVAMNIIRFAYLFGFFGKDNENLLKEDVVKKVK</sequence>
<dbReference type="Proteomes" id="UP001370758">
    <property type="component" value="Unassembled WGS sequence"/>
</dbReference>
<feature type="domain" description="DUF7704" evidence="2">
    <location>
        <begin position="4"/>
        <end position="145"/>
    </location>
</feature>
<feature type="transmembrane region" description="Helical" evidence="1">
    <location>
        <begin position="120"/>
        <end position="143"/>
    </location>
</feature>
<name>A0AAV9VXW7_9PEZI</name>
<dbReference type="AlphaFoldDB" id="A0AAV9VXW7"/>
<gene>
    <name evidence="3" type="ORF">TWF481_011907</name>
</gene>
<dbReference type="InterPro" id="IPR056121">
    <property type="entry name" value="DUF7704"/>
</dbReference>
<keyword evidence="4" id="KW-1185">Reference proteome</keyword>
<feature type="transmembrane region" description="Helical" evidence="1">
    <location>
        <begin position="12"/>
        <end position="32"/>
    </location>
</feature>
<feature type="transmembrane region" description="Helical" evidence="1">
    <location>
        <begin position="87"/>
        <end position="108"/>
    </location>
</feature>
<keyword evidence="1" id="KW-0472">Membrane</keyword>
<protein>
    <recommendedName>
        <fullName evidence="2">DUF7704 domain-containing protein</fullName>
    </recommendedName>
</protein>
<evidence type="ECO:0000313" key="4">
    <source>
        <dbReference type="Proteomes" id="UP001370758"/>
    </source>
</evidence>
<dbReference type="PANTHER" id="PTHR37019:SF2">
    <property type="entry name" value="EXPERA DOMAIN-CONTAINING PROTEIN"/>
    <property type="match status" value="1"/>
</dbReference>
<accession>A0AAV9VXW7</accession>
<keyword evidence="1" id="KW-0812">Transmembrane</keyword>
<evidence type="ECO:0000256" key="1">
    <source>
        <dbReference type="SAM" id="Phobius"/>
    </source>
</evidence>
<evidence type="ECO:0000259" key="2">
    <source>
        <dbReference type="Pfam" id="PF24803"/>
    </source>
</evidence>
<organism evidence="3 4">
    <name type="scientific">Arthrobotrys musiformis</name>
    <dbReference type="NCBI Taxonomy" id="47236"/>
    <lineage>
        <taxon>Eukaryota</taxon>
        <taxon>Fungi</taxon>
        <taxon>Dikarya</taxon>
        <taxon>Ascomycota</taxon>
        <taxon>Pezizomycotina</taxon>
        <taxon>Orbiliomycetes</taxon>
        <taxon>Orbiliales</taxon>
        <taxon>Orbiliaceae</taxon>
        <taxon>Arthrobotrys</taxon>
    </lineage>
</organism>
<dbReference type="EMBL" id="JAVHJL010000009">
    <property type="protein sequence ID" value="KAK6497500.1"/>
    <property type="molecule type" value="Genomic_DNA"/>
</dbReference>
<feature type="transmembrane region" description="Helical" evidence="1">
    <location>
        <begin position="52"/>
        <end position="75"/>
    </location>
</feature>
<proteinExistence type="predicted"/>
<evidence type="ECO:0000313" key="3">
    <source>
        <dbReference type="EMBL" id="KAK6497500.1"/>
    </source>
</evidence>
<dbReference type="Pfam" id="PF24803">
    <property type="entry name" value="DUF7704"/>
    <property type="match status" value="1"/>
</dbReference>
<dbReference type="PANTHER" id="PTHR37019">
    <property type="entry name" value="CHROMOSOME 1, WHOLE GENOME SHOTGUN SEQUENCE"/>
    <property type="match status" value="1"/>
</dbReference>
<comment type="caution">
    <text evidence="3">The sequence shown here is derived from an EMBL/GenBank/DDBJ whole genome shotgun (WGS) entry which is preliminary data.</text>
</comment>
<reference evidence="3 4" key="1">
    <citation type="submission" date="2023-08" db="EMBL/GenBank/DDBJ databases">
        <authorList>
            <person name="Palmer J.M."/>
        </authorList>
    </citation>
    <scope>NUCLEOTIDE SEQUENCE [LARGE SCALE GENOMIC DNA]</scope>
    <source>
        <strain evidence="3 4">TWF481</strain>
    </source>
</reference>
<keyword evidence="1" id="KW-1133">Transmembrane helix</keyword>